<keyword evidence="2" id="KW-0479">Metal-binding</keyword>
<evidence type="ECO:0000256" key="9">
    <source>
        <dbReference type="PROSITE-ProRule" id="PRU00042"/>
    </source>
</evidence>
<gene>
    <name evidence="12" type="ORF">ARMOST_17091</name>
</gene>
<comment type="subcellular location">
    <subcellularLocation>
        <location evidence="1">Nucleus</location>
    </subcellularLocation>
</comment>
<dbReference type="PANTHER" id="PTHR47428">
    <property type="entry name" value="REGULATORY PROTEIN MIG1-RELATED"/>
    <property type="match status" value="1"/>
</dbReference>
<evidence type="ECO:0000256" key="1">
    <source>
        <dbReference type="ARBA" id="ARBA00004123"/>
    </source>
</evidence>
<feature type="region of interest" description="Disordered" evidence="10">
    <location>
        <begin position="28"/>
        <end position="177"/>
    </location>
</feature>
<dbReference type="OMA" id="CTYPACE"/>
<dbReference type="STRING" id="47428.A0A284RY11"/>
<evidence type="ECO:0000313" key="12">
    <source>
        <dbReference type="EMBL" id="SJL13644.1"/>
    </source>
</evidence>
<keyword evidence="3" id="KW-0677">Repeat</keyword>
<feature type="domain" description="C2H2-type" evidence="11">
    <location>
        <begin position="196"/>
        <end position="226"/>
    </location>
</feature>
<dbReference type="InterPro" id="IPR051007">
    <property type="entry name" value="creA/MIG_C2H2-ZnF"/>
</dbReference>
<dbReference type="SMART" id="SM00355">
    <property type="entry name" value="ZnF_C2H2"/>
    <property type="match status" value="2"/>
</dbReference>
<evidence type="ECO:0000256" key="8">
    <source>
        <dbReference type="ARBA" id="ARBA00023242"/>
    </source>
</evidence>
<sequence length="377" mass="41432">MADSQSSEKEVRVEHRVEAAVAVKDEVVVSRDEQVQGSADDTNTAPETSEIRAPSPPRRPLTRSQTGRPSKRRVLEDNTLDRDSESPPPTKKSRTYRKRATQKGLGEVASVPPPTPSSRENSAASSSADIPAPSSNNVTFLDGLDDSNVPTERRGPRSRANLPVPVPNLTKKSRGRRVPTTVVLQPEDLKKDKRTYVCSVEGCGKCFHRGEHLKRHIRSIHTHEKPFKCTYPACEKFFNRHDNLLQHLKVHTHNKRQLPSDGSADSLLADPGQNHAEFAALNANNPSASSSLLAVLQQQAYTPSMVARSYGLPSEELFTKTNMAVSSVRTEMPQSPPRMAIAQSSIRDGPPMFPHPPANNSQPLLLPVATGQNWPQP</sequence>
<feature type="domain" description="C2H2-type" evidence="11">
    <location>
        <begin position="227"/>
        <end position="256"/>
    </location>
</feature>
<dbReference type="OrthoDB" id="6365676at2759"/>
<evidence type="ECO:0000313" key="13">
    <source>
        <dbReference type="Proteomes" id="UP000219338"/>
    </source>
</evidence>
<organism evidence="12 13">
    <name type="scientific">Armillaria ostoyae</name>
    <name type="common">Armillaria root rot fungus</name>
    <dbReference type="NCBI Taxonomy" id="47428"/>
    <lineage>
        <taxon>Eukaryota</taxon>
        <taxon>Fungi</taxon>
        <taxon>Dikarya</taxon>
        <taxon>Basidiomycota</taxon>
        <taxon>Agaricomycotina</taxon>
        <taxon>Agaricomycetes</taxon>
        <taxon>Agaricomycetidae</taxon>
        <taxon>Agaricales</taxon>
        <taxon>Marasmiineae</taxon>
        <taxon>Physalacriaceae</taxon>
        <taxon>Armillaria</taxon>
    </lineage>
</organism>
<keyword evidence="8" id="KW-0539">Nucleus</keyword>
<keyword evidence="7" id="KW-0804">Transcription</keyword>
<keyword evidence="6" id="KW-0805">Transcription regulation</keyword>
<name>A0A284RY11_ARMOS</name>
<keyword evidence="4 9" id="KW-0863">Zinc-finger</keyword>
<dbReference type="PANTHER" id="PTHR47428:SF2">
    <property type="entry name" value="ZINC FINGER PROTEIN RSV1"/>
    <property type="match status" value="1"/>
</dbReference>
<evidence type="ECO:0000256" key="3">
    <source>
        <dbReference type="ARBA" id="ARBA00022737"/>
    </source>
</evidence>
<dbReference type="Gene3D" id="3.30.160.60">
    <property type="entry name" value="Classic Zinc Finger"/>
    <property type="match status" value="2"/>
</dbReference>
<dbReference type="Proteomes" id="UP000219338">
    <property type="component" value="Unassembled WGS sequence"/>
</dbReference>
<dbReference type="Pfam" id="PF00096">
    <property type="entry name" value="zf-C2H2"/>
    <property type="match status" value="1"/>
</dbReference>
<evidence type="ECO:0000256" key="6">
    <source>
        <dbReference type="ARBA" id="ARBA00023015"/>
    </source>
</evidence>
<accession>A0A284RY11</accession>
<dbReference type="PROSITE" id="PS00028">
    <property type="entry name" value="ZINC_FINGER_C2H2_1"/>
    <property type="match status" value="2"/>
</dbReference>
<keyword evidence="5" id="KW-0862">Zinc</keyword>
<dbReference type="SUPFAM" id="SSF57667">
    <property type="entry name" value="beta-beta-alpha zinc fingers"/>
    <property type="match status" value="1"/>
</dbReference>
<feature type="region of interest" description="Disordered" evidence="10">
    <location>
        <begin position="346"/>
        <end position="377"/>
    </location>
</feature>
<evidence type="ECO:0000256" key="2">
    <source>
        <dbReference type="ARBA" id="ARBA00022723"/>
    </source>
</evidence>
<dbReference type="AlphaFoldDB" id="A0A284RY11"/>
<dbReference type="GO" id="GO:0000433">
    <property type="term" value="P:carbon catabolite repression of transcription from RNA polymerase II promoter by glucose"/>
    <property type="evidence" value="ECO:0007669"/>
    <property type="project" value="TreeGrafter"/>
</dbReference>
<evidence type="ECO:0000256" key="10">
    <source>
        <dbReference type="SAM" id="MobiDB-lite"/>
    </source>
</evidence>
<reference evidence="13" key="1">
    <citation type="journal article" date="2017" name="Nat. Ecol. Evol.">
        <title>Genome expansion and lineage-specific genetic innovations in the forest pathogenic fungi Armillaria.</title>
        <authorList>
            <person name="Sipos G."/>
            <person name="Prasanna A.N."/>
            <person name="Walter M.C."/>
            <person name="O'Connor E."/>
            <person name="Balint B."/>
            <person name="Krizsan K."/>
            <person name="Kiss B."/>
            <person name="Hess J."/>
            <person name="Varga T."/>
            <person name="Slot J."/>
            <person name="Riley R."/>
            <person name="Boka B."/>
            <person name="Rigling D."/>
            <person name="Barry K."/>
            <person name="Lee J."/>
            <person name="Mihaltcheva S."/>
            <person name="LaButti K."/>
            <person name="Lipzen A."/>
            <person name="Waldron R."/>
            <person name="Moloney N.M."/>
            <person name="Sperisen C."/>
            <person name="Kredics L."/>
            <person name="Vagvoelgyi C."/>
            <person name="Patrignani A."/>
            <person name="Fitzpatrick D."/>
            <person name="Nagy I."/>
            <person name="Doyle S."/>
            <person name="Anderson J.B."/>
            <person name="Grigoriev I.V."/>
            <person name="Gueldener U."/>
            <person name="Muensterkoetter M."/>
            <person name="Nagy L.G."/>
        </authorList>
    </citation>
    <scope>NUCLEOTIDE SEQUENCE [LARGE SCALE GENOMIC DNA]</scope>
    <source>
        <strain evidence="13">C18/9</strain>
    </source>
</reference>
<keyword evidence="13" id="KW-1185">Reference proteome</keyword>
<feature type="compositionally biased region" description="Basic and acidic residues" evidence="10">
    <location>
        <begin position="73"/>
        <end position="85"/>
    </location>
</feature>
<evidence type="ECO:0000259" key="11">
    <source>
        <dbReference type="PROSITE" id="PS50157"/>
    </source>
</evidence>
<feature type="compositionally biased region" description="Low complexity" evidence="10">
    <location>
        <begin position="117"/>
        <end position="135"/>
    </location>
</feature>
<dbReference type="GO" id="GO:0005737">
    <property type="term" value="C:cytoplasm"/>
    <property type="evidence" value="ECO:0007669"/>
    <property type="project" value="TreeGrafter"/>
</dbReference>
<evidence type="ECO:0000256" key="7">
    <source>
        <dbReference type="ARBA" id="ARBA00023163"/>
    </source>
</evidence>
<feature type="compositionally biased region" description="Polar residues" evidence="10">
    <location>
        <begin position="35"/>
        <end position="47"/>
    </location>
</feature>
<proteinExistence type="predicted"/>
<protein>
    <recommendedName>
        <fullName evidence="11">C2H2-type domain-containing protein</fullName>
    </recommendedName>
</protein>
<dbReference type="GO" id="GO:0000978">
    <property type="term" value="F:RNA polymerase II cis-regulatory region sequence-specific DNA binding"/>
    <property type="evidence" value="ECO:0007669"/>
    <property type="project" value="TreeGrafter"/>
</dbReference>
<dbReference type="InterPro" id="IPR013087">
    <property type="entry name" value="Znf_C2H2_type"/>
</dbReference>
<dbReference type="PROSITE" id="PS50157">
    <property type="entry name" value="ZINC_FINGER_C2H2_2"/>
    <property type="match status" value="2"/>
</dbReference>
<evidence type="ECO:0000256" key="4">
    <source>
        <dbReference type="ARBA" id="ARBA00022771"/>
    </source>
</evidence>
<dbReference type="GO" id="GO:0005634">
    <property type="term" value="C:nucleus"/>
    <property type="evidence" value="ECO:0007669"/>
    <property type="project" value="UniProtKB-SubCell"/>
</dbReference>
<dbReference type="GO" id="GO:0008270">
    <property type="term" value="F:zinc ion binding"/>
    <property type="evidence" value="ECO:0007669"/>
    <property type="project" value="UniProtKB-KW"/>
</dbReference>
<dbReference type="InterPro" id="IPR036236">
    <property type="entry name" value="Znf_C2H2_sf"/>
</dbReference>
<feature type="compositionally biased region" description="Basic residues" evidence="10">
    <location>
        <begin position="91"/>
        <end position="101"/>
    </location>
</feature>
<dbReference type="EMBL" id="FUEG01000020">
    <property type="protein sequence ID" value="SJL13644.1"/>
    <property type="molecule type" value="Genomic_DNA"/>
</dbReference>
<evidence type="ECO:0000256" key="5">
    <source>
        <dbReference type="ARBA" id="ARBA00022833"/>
    </source>
</evidence>